<accession>A0AAD5HFG8</accession>
<feature type="domain" description="F-box" evidence="2">
    <location>
        <begin position="1"/>
        <end position="53"/>
    </location>
</feature>
<feature type="compositionally biased region" description="Basic and acidic residues" evidence="1">
    <location>
        <begin position="270"/>
        <end position="285"/>
    </location>
</feature>
<dbReference type="RefSeq" id="XP_051447439.1">
    <property type="nucleotide sequence ID" value="XM_051586689.1"/>
</dbReference>
<dbReference type="EMBL" id="MU620900">
    <property type="protein sequence ID" value="KAI8582435.1"/>
    <property type="molecule type" value="Genomic_DNA"/>
</dbReference>
<dbReference type="PANTHER" id="PTHR13318">
    <property type="entry name" value="PARTNER OF PAIRED, ISOFORM B-RELATED"/>
    <property type="match status" value="1"/>
</dbReference>
<keyword evidence="4" id="KW-1185">Reference proteome</keyword>
<name>A0AAD5HFG8_UMBRA</name>
<dbReference type="GO" id="GO:0019005">
    <property type="term" value="C:SCF ubiquitin ligase complex"/>
    <property type="evidence" value="ECO:0007669"/>
    <property type="project" value="TreeGrafter"/>
</dbReference>
<dbReference type="SUPFAM" id="SSF52047">
    <property type="entry name" value="RNI-like"/>
    <property type="match status" value="1"/>
</dbReference>
<dbReference type="InterPro" id="IPR036047">
    <property type="entry name" value="F-box-like_dom_sf"/>
</dbReference>
<organism evidence="3 4">
    <name type="scientific">Umbelopsis ramanniana AG</name>
    <dbReference type="NCBI Taxonomy" id="1314678"/>
    <lineage>
        <taxon>Eukaryota</taxon>
        <taxon>Fungi</taxon>
        <taxon>Fungi incertae sedis</taxon>
        <taxon>Mucoromycota</taxon>
        <taxon>Mucoromycotina</taxon>
        <taxon>Umbelopsidomycetes</taxon>
        <taxon>Umbelopsidales</taxon>
        <taxon>Umbelopsidaceae</taxon>
        <taxon>Umbelopsis</taxon>
    </lineage>
</organism>
<evidence type="ECO:0000259" key="2">
    <source>
        <dbReference type="PROSITE" id="PS50181"/>
    </source>
</evidence>
<evidence type="ECO:0000313" key="4">
    <source>
        <dbReference type="Proteomes" id="UP001206595"/>
    </source>
</evidence>
<dbReference type="AlphaFoldDB" id="A0AAD5HFG8"/>
<reference evidence="3" key="1">
    <citation type="submission" date="2021-06" db="EMBL/GenBank/DDBJ databases">
        <authorList>
            <consortium name="DOE Joint Genome Institute"/>
            <person name="Mondo S.J."/>
            <person name="Amses K.R."/>
            <person name="Simmons D.R."/>
            <person name="Longcore J.E."/>
            <person name="Seto K."/>
            <person name="Alves G.H."/>
            <person name="Bonds A.E."/>
            <person name="Quandt C.A."/>
            <person name="Davis W.J."/>
            <person name="Chang Y."/>
            <person name="Letcher P.M."/>
            <person name="Powell M.J."/>
            <person name="Kuo A."/>
            <person name="Labutti K."/>
            <person name="Pangilinan J."/>
            <person name="Andreopoulos W."/>
            <person name="Tritt A."/>
            <person name="Riley R."/>
            <person name="Hundley H."/>
            <person name="Johnson J."/>
            <person name="Lipzen A."/>
            <person name="Barry K."/>
            <person name="Berbee M.L."/>
            <person name="Buchler N.E."/>
            <person name="Grigoriev I.V."/>
            <person name="Spatafora J.W."/>
            <person name="Stajich J.E."/>
            <person name="James T.Y."/>
        </authorList>
    </citation>
    <scope>NUCLEOTIDE SEQUENCE</scope>
    <source>
        <strain evidence="3">AG</strain>
    </source>
</reference>
<dbReference type="Gene3D" id="1.20.1280.50">
    <property type="match status" value="1"/>
</dbReference>
<dbReference type="Gene3D" id="3.80.10.10">
    <property type="entry name" value="Ribonuclease Inhibitor"/>
    <property type="match status" value="1"/>
</dbReference>
<dbReference type="Proteomes" id="UP001206595">
    <property type="component" value="Unassembled WGS sequence"/>
</dbReference>
<dbReference type="GeneID" id="75912037"/>
<dbReference type="InterPro" id="IPR001810">
    <property type="entry name" value="F-box_dom"/>
</dbReference>
<dbReference type="Pfam" id="PF13516">
    <property type="entry name" value="LRR_6"/>
    <property type="match status" value="1"/>
</dbReference>
<sequence>MSLPTEILQEIISQLNQATLANCTRVSSQFRALAIPVLYESPSLLTADRFRRFSRDLSADNAVYVHTLDLSMTARRWDSIKGQEIVELLLKCLYITHLDLDMCMALRNTDIEIIMKAIGRNLHFLSLCSCSYLNTPSVVSIATYCTNLRVINLSGICTVDDPVVELASKNPHLETVNLADCNHITEKSVKAVMKCPKLKYLNIEGCHDVLDFESDSESGLPQPEWETEDEDDDDGEEVDYEIEIISDSDYNYDSINSEDEEDEDYSVYSSDERSEQAACEAMRET</sequence>
<evidence type="ECO:0000256" key="1">
    <source>
        <dbReference type="SAM" id="MobiDB-lite"/>
    </source>
</evidence>
<dbReference type="Pfam" id="PF12937">
    <property type="entry name" value="F-box-like"/>
    <property type="match status" value="1"/>
</dbReference>
<dbReference type="PROSITE" id="PS50181">
    <property type="entry name" value="FBOX"/>
    <property type="match status" value="1"/>
</dbReference>
<dbReference type="InterPro" id="IPR001611">
    <property type="entry name" value="Leu-rich_rpt"/>
</dbReference>
<feature type="region of interest" description="Disordered" evidence="1">
    <location>
        <begin position="213"/>
        <end position="285"/>
    </location>
</feature>
<evidence type="ECO:0000313" key="3">
    <source>
        <dbReference type="EMBL" id="KAI8582435.1"/>
    </source>
</evidence>
<dbReference type="SUPFAM" id="SSF81383">
    <property type="entry name" value="F-box domain"/>
    <property type="match status" value="1"/>
</dbReference>
<reference evidence="3" key="2">
    <citation type="journal article" date="2022" name="Proc. Natl. Acad. Sci. U.S.A.">
        <title>Diploid-dominant life cycles characterize the early evolution of Fungi.</title>
        <authorList>
            <person name="Amses K.R."/>
            <person name="Simmons D.R."/>
            <person name="Longcore J.E."/>
            <person name="Mondo S.J."/>
            <person name="Seto K."/>
            <person name="Jeronimo G.H."/>
            <person name="Bonds A.E."/>
            <person name="Quandt C.A."/>
            <person name="Davis W.J."/>
            <person name="Chang Y."/>
            <person name="Federici B.A."/>
            <person name="Kuo A."/>
            <person name="LaButti K."/>
            <person name="Pangilinan J."/>
            <person name="Andreopoulos W."/>
            <person name="Tritt A."/>
            <person name="Riley R."/>
            <person name="Hundley H."/>
            <person name="Johnson J."/>
            <person name="Lipzen A."/>
            <person name="Barry K."/>
            <person name="Lang B.F."/>
            <person name="Cuomo C.A."/>
            <person name="Buchler N.E."/>
            <person name="Grigoriev I.V."/>
            <person name="Spatafora J.W."/>
            <person name="Stajich J.E."/>
            <person name="James T.Y."/>
        </authorList>
    </citation>
    <scope>NUCLEOTIDE SEQUENCE</scope>
    <source>
        <strain evidence="3">AG</strain>
    </source>
</reference>
<comment type="caution">
    <text evidence="3">The sequence shown here is derived from an EMBL/GenBank/DDBJ whole genome shotgun (WGS) entry which is preliminary data.</text>
</comment>
<feature type="compositionally biased region" description="Acidic residues" evidence="1">
    <location>
        <begin position="256"/>
        <end position="265"/>
    </location>
</feature>
<gene>
    <name evidence="3" type="ORF">K450DRAFT_227178</name>
</gene>
<dbReference type="GO" id="GO:0031146">
    <property type="term" value="P:SCF-dependent proteasomal ubiquitin-dependent protein catabolic process"/>
    <property type="evidence" value="ECO:0007669"/>
    <property type="project" value="TreeGrafter"/>
</dbReference>
<dbReference type="InterPro" id="IPR032675">
    <property type="entry name" value="LRR_dom_sf"/>
</dbReference>
<proteinExistence type="predicted"/>
<protein>
    <recommendedName>
        <fullName evidence="2">F-box domain-containing protein</fullName>
    </recommendedName>
</protein>
<feature type="compositionally biased region" description="Acidic residues" evidence="1">
    <location>
        <begin position="225"/>
        <end position="246"/>
    </location>
</feature>